<evidence type="ECO:0000313" key="5">
    <source>
        <dbReference type="Proteomes" id="UP001198151"/>
    </source>
</evidence>
<dbReference type="PANTHER" id="PTHR43479:SF11">
    <property type="entry name" value="ACREF_ENVCD OPERON REPRESSOR-RELATED"/>
    <property type="match status" value="1"/>
</dbReference>
<comment type="caution">
    <text evidence="4">The sequence shown here is derived from an EMBL/GenBank/DDBJ whole genome shotgun (WGS) entry which is preliminary data.</text>
</comment>
<dbReference type="PANTHER" id="PTHR43479">
    <property type="entry name" value="ACREF/ENVCD OPERON REPRESSOR-RELATED"/>
    <property type="match status" value="1"/>
</dbReference>
<evidence type="ECO:0000313" key="4">
    <source>
        <dbReference type="EMBL" id="MCC2256134.1"/>
    </source>
</evidence>
<protein>
    <submittedName>
        <fullName evidence="4">TetR/AcrR family transcriptional regulator</fullName>
    </submittedName>
</protein>
<name>A0ABS8G2M4_9FIRM</name>
<dbReference type="RefSeq" id="WP_227709114.1">
    <property type="nucleotide sequence ID" value="NZ_JAJEQX010000051.1"/>
</dbReference>
<accession>A0ABS8G2M4</accession>
<dbReference type="EMBL" id="JAJEQX010000051">
    <property type="protein sequence ID" value="MCC2256134.1"/>
    <property type="molecule type" value="Genomic_DNA"/>
</dbReference>
<evidence type="ECO:0000259" key="3">
    <source>
        <dbReference type="PROSITE" id="PS50977"/>
    </source>
</evidence>
<keyword evidence="1 2" id="KW-0238">DNA-binding</keyword>
<gene>
    <name evidence="4" type="ORF">LKD70_17270</name>
</gene>
<evidence type="ECO:0000256" key="2">
    <source>
        <dbReference type="PROSITE-ProRule" id="PRU00335"/>
    </source>
</evidence>
<keyword evidence="5" id="KW-1185">Reference proteome</keyword>
<feature type="domain" description="HTH tetR-type" evidence="3">
    <location>
        <begin position="11"/>
        <end position="71"/>
    </location>
</feature>
<dbReference type="PRINTS" id="PR00455">
    <property type="entry name" value="HTHTETR"/>
</dbReference>
<dbReference type="Gene3D" id="1.10.357.10">
    <property type="entry name" value="Tetracycline Repressor, domain 2"/>
    <property type="match status" value="1"/>
</dbReference>
<reference evidence="4 5" key="1">
    <citation type="submission" date="2021-10" db="EMBL/GenBank/DDBJ databases">
        <title>Anaerobic single-cell dispensing facilitates the cultivation of human gut bacteria.</title>
        <authorList>
            <person name="Afrizal A."/>
        </authorList>
    </citation>
    <scope>NUCLEOTIDE SEQUENCE [LARGE SCALE GENOMIC DNA]</scope>
    <source>
        <strain evidence="4 5">CLA-AA-H200</strain>
    </source>
</reference>
<sequence length="227" mass="26143">MRGEKRQAGEPENKEKIKQSALRLFSRYGYGSTTVRMIAKDAGLSAGQITVHYGSKEELYEQILLDIIHDTLTVFDPIEMEIEMLLNENRLDRDTAWRLIEKIIDLQIDYCLNPANRSKIMMMYIIVPESKKSEEMNAILQSTVQHKIEMMLAQLIQIYSQKKGYLRSRTISRAVNGAIVSFGEHRNLLLDEVYVGKHSPNSIEWMKGHLKDFVFNSIKAADAIDDF</sequence>
<dbReference type="SUPFAM" id="SSF46689">
    <property type="entry name" value="Homeodomain-like"/>
    <property type="match status" value="1"/>
</dbReference>
<dbReference type="Proteomes" id="UP001198151">
    <property type="component" value="Unassembled WGS sequence"/>
</dbReference>
<dbReference type="Pfam" id="PF00440">
    <property type="entry name" value="TetR_N"/>
    <property type="match status" value="1"/>
</dbReference>
<dbReference type="InterPro" id="IPR001647">
    <property type="entry name" value="HTH_TetR"/>
</dbReference>
<evidence type="ECO:0000256" key="1">
    <source>
        <dbReference type="ARBA" id="ARBA00023125"/>
    </source>
</evidence>
<feature type="DNA-binding region" description="H-T-H motif" evidence="2">
    <location>
        <begin position="34"/>
        <end position="53"/>
    </location>
</feature>
<organism evidence="4 5">
    <name type="scientific">Ruminococcus turbiniformis</name>
    <dbReference type="NCBI Taxonomy" id="2881258"/>
    <lineage>
        <taxon>Bacteria</taxon>
        <taxon>Bacillati</taxon>
        <taxon>Bacillota</taxon>
        <taxon>Clostridia</taxon>
        <taxon>Eubacteriales</taxon>
        <taxon>Oscillospiraceae</taxon>
        <taxon>Ruminococcus</taxon>
    </lineage>
</organism>
<dbReference type="InterPro" id="IPR009057">
    <property type="entry name" value="Homeodomain-like_sf"/>
</dbReference>
<dbReference type="PROSITE" id="PS50977">
    <property type="entry name" value="HTH_TETR_2"/>
    <property type="match status" value="1"/>
</dbReference>
<proteinExistence type="predicted"/>
<dbReference type="InterPro" id="IPR050624">
    <property type="entry name" value="HTH-type_Tx_Regulator"/>
</dbReference>